<reference evidence="2 3" key="1">
    <citation type="submission" date="2021-03" db="EMBL/GenBank/DDBJ databases">
        <title>Whole genome shotgun sequence of Salinispora arenicola NBRC 105043.</title>
        <authorList>
            <person name="Komaki H."/>
            <person name="Tamura T."/>
        </authorList>
    </citation>
    <scope>NUCLEOTIDE SEQUENCE [LARGE SCALE GENOMIC DNA]</scope>
    <source>
        <strain evidence="2 3">NBRC 105043</strain>
    </source>
</reference>
<evidence type="ECO:0000256" key="1">
    <source>
        <dbReference type="SAM" id="MobiDB-lite"/>
    </source>
</evidence>
<accession>A0ABQ4JKY6</accession>
<comment type="caution">
    <text evidence="2">The sequence shown here is derived from an EMBL/GenBank/DDBJ whole genome shotgun (WGS) entry which is preliminary data.</text>
</comment>
<dbReference type="EMBL" id="BOQM01000002">
    <property type="protein sequence ID" value="GIM81570.1"/>
    <property type="molecule type" value="Genomic_DNA"/>
</dbReference>
<evidence type="ECO:0000313" key="3">
    <source>
        <dbReference type="Proteomes" id="UP000677457"/>
    </source>
</evidence>
<dbReference type="Proteomes" id="UP000677457">
    <property type="component" value="Unassembled WGS sequence"/>
</dbReference>
<organism evidence="2 3">
    <name type="scientific">Salinispora arenicola</name>
    <dbReference type="NCBI Taxonomy" id="168697"/>
    <lineage>
        <taxon>Bacteria</taxon>
        <taxon>Bacillati</taxon>
        <taxon>Actinomycetota</taxon>
        <taxon>Actinomycetes</taxon>
        <taxon>Micromonosporales</taxon>
        <taxon>Micromonosporaceae</taxon>
        <taxon>Salinispora</taxon>
    </lineage>
</organism>
<protein>
    <submittedName>
        <fullName evidence="2">Uncharacterized protein</fullName>
    </submittedName>
</protein>
<gene>
    <name evidence="2" type="ORF">Sar04_02790</name>
</gene>
<keyword evidence="3" id="KW-1185">Reference proteome</keyword>
<name>A0ABQ4JKY6_SALAC</name>
<evidence type="ECO:0000313" key="2">
    <source>
        <dbReference type="EMBL" id="GIM81570.1"/>
    </source>
</evidence>
<proteinExistence type="predicted"/>
<feature type="region of interest" description="Disordered" evidence="1">
    <location>
        <begin position="1"/>
        <end position="26"/>
    </location>
</feature>
<sequence>MHRRAKPTAVSGAHRPAEPGCEQQRPYLSERGVQRFRHGVILPGVVGWLVVRPRTDDGGTRCGPTGVVR</sequence>